<dbReference type="InterPro" id="IPR050132">
    <property type="entry name" value="Gln/Glu-tRNA_Ligase"/>
</dbReference>
<evidence type="ECO:0000259" key="14">
    <source>
        <dbReference type="Pfam" id="PF04558"/>
    </source>
</evidence>
<comment type="caution">
    <text evidence="16">The sequence shown here is derived from an EMBL/GenBank/DDBJ whole genome shotgun (WGS) entry which is preliminary data.</text>
</comment>
<dbReference type="FunFam" id="3.40.50.620:FF:000037">
    <property type="entry name" value="Glutamine--tRNA ligase cytoplasmic"/>
    <property type="match status" value="1"/>
</dbReference>
<dbReference type="InterPro" id="IPR020059">
    <property type="entry name" value="Glu/Gln-tRNA-synth_Ib_codon-bd"/>
</dbReference>
<dbReference type="PRINTS" id="PR00987">
    <property type="entry name" value="TRNASYNTHGLU"/>
</dbReference>
<dbReference type="InterPro" id="IPR020058">
    <property type="entry name" value="Glu/Gln-tRNA-synth_Ib_cat-dom"/>
</dbReference>
<dbReference type="InterPro" id="IPR020056">
    <property type="entry name" value="Rbsml_bL25/Gln-tRNA_synth_N"/>
</dbReference>
<evidence type="ECO:0000256" key="6">
    <source>
        <dbReference type="ARBA" id="ARBA00022917"/>
    </source>
</evidence>
<comment type="catalytic activity">
    <reaction evidence="9">
        <text>tRNA(Gln) + L-glutamine + ATP = L-glutaminyl-tRNA(Gln) + AMP + diphosphate</text>
        <dbReference type="Rhea" id="RHEA:20121"/>
        <dbReference type="Rhea" id="RHEA-COMP:9662"/>
        <dbReference type="Rhea" id="RHEA-COMP:9681"/>
        <dbReference type="ChEBI" id="CHEBI:30616"/>
        <dbReference type="ChEBI" id="CHEBI:33019"/>
        <dbReference type="ChEBI" id="CHEBI:58359"/>
        <dbReference type="ChEBI" id="CHEBI:78442"/>
        <dbReference type="ChEBI" id="CHEBI:78521"/>
        <dbReference type="ChEBI" id="CHEBI:456215"/>
        <dbReference type="EC" id="6.1.1.18"/>
    </reaction>
</comment>
<dbReference type="GO" id="GO:0048608">
    <property type="term" value="P:reproductive structure development"/>
    <property type="evidence" value="ECO:0007669"/>
    <property type="project" value="UniProtKB-ARBA"/>
</dbReference>
<evidence type="ECO:0000259" key="13">
    <source>
        <dbReference type="Pfam" id="PF04557"/>
    </source>
</evidence>
<evidence type="ECO:0000259" key="11">
    <source>
        <dbReference type="Pfam" id="PF00749"/>
    </source>
</evidence>
<dbReference type="Gene3D" id="3.40.50.620">
    <property type="entry name" value="HUPs"/>
    <property type="match status" value="1"/>
</dbReference>
<dbReference type="InterPro" id="IPR001412">
    <property type="entry name" value="aa-tRNA-synth_I_CS"/>
</dbReference>
<dbReference type="InterPro" id="IPR014729">
    <property type="entry name" value="Rossmann-like_a/b/a_fold"/>
</dbReference>
<dbReference type="GO" id="GO:0005524">
    <property type="term" value="F:ATP binding"/>
    <property type="evidence" value="ECO:0007669"/>
    <property type="project" value="UniProtKB-KW"/>
</dbReference>
<feature type="domain" description="Glutaminyl-tRNA synthetase class Ib non-specific RNA-binding" evidence="14">
    <location>
        <begin position="11"/>
        <end position="168"/>
    </location>
</feature>
<dbReference type="InterPro" id="IPR042559">
    <property type="entry name" value="Gln-tRNA-synth_Ib_RNA-bd_N_2"/>
</dbReference>
<feature type="domain" description="Glutaminyl-tRNA synthetase class Ib non-specific RNA-binding" evidence="13">
    <location>
        <begin position="171"/>
        <end position="251"/>
    </location>
</feature>
<dbReference type="GO" id="GO:0004819">
    <property type="term" value="F:glutamine-tRNA ligase activity"/>
    <property type="evidence" value="ECO:0007669"/>
    <property type="project" value="UniProtKB-EC"/>
</dbReference>
<dbReference type="Gene3D" id="1.10.10.2420">
    <property type="match status" value="1"/>
</dbReference>
<dbReference type="Gene3D" id="1.10.8.1290">
    <property type="entry name" value="Glutaminyl-tRNA synthetase, non-specific RNA binding region part 1, domain 1"/>
    <property type="match status" value="1"/>
</dbReference>
<proteinExistence type="inferred from homology"/>
<dbReference type="FunFam" id="1.10.10.2420:FF:000001">
    <property type="entry name" value="Glutamine--tRNA ligase cytoplasmic"/>
    <property type="match status" value="1"/>
</dbReference>
<dbReference type="Pfam" id="PF04557">
    <property type="entry name" value="tRNA_synt_1c_R2"/>
    <property type="match status" value="1"/>
</dbReference>
<dbReference type="InterPro" id="IPR000924">
    <property type="entry name" value="Glu/Gln-tRNA-synth"/>
</dbReference>
<feature type="domain" description="Glutamyl/glutaminyl-tRNA synthetase class Ib anti-codon binding" evidence="12">
    <location>
        <begin position="582"/>
        <end position="679"/>
    </location>
</feature>
<dbReference type="Pfam" id="PF20974">
    <property type="entry name" value="tRNA-synt_1c_C2"/>
    <property type="match status" value="1"/>
</dbReference>
<dbReference type="FunFam" id="1.10.8.1290:FF:000002">
    <property type="entry name" value="Glutamine--tRNA ligase cytoplasmic"/>
    <property type="match status" value="1"/>
</dbReference>
<sequence length="806" mass="89328">MAREEQELDAEKLMSSIGLVERTMKETMKNKKLRNELVAVIREAGAEKGCEKACGDLLYEVAVKYPKEAALDNRPAFLRAYVMTAKVKNKLQLDAALTYLAKRGPQPLEPEALNEAAGVGVVVTPEEVATAVGAEVAANEEKLRTERYRFNPGAVLAELKKRLKWADGAAVKKELDVQVAALLGPKTEADLAKPEKKKKEPRAPKPVAAVLEAGPAANGAPDTEDAAEQDPYAFLPKPAENNKVHTTVTFSDGRVMSIANTGEQLAAHLAATGGRVVTRFPPEPNGYLHIGHAKAMFVDFGMAEQYGGDCYLRYDDTNPEAEKMEFIEHIRDIVAWLGWKPAKVTYSSDYFAQLHELAVQLIRSGHAYVDHQTPDDMKASREAREPSPWRDRPVEESLRLFSDMRRGLMDEGSATLRMKQDVRNENFNMFDLVAYRMKYAPHPHAGPGWCIYPSYDFTHCVVDSLENISHSLCTLEFESRRASYYWLLEVLGLYKAVVWEYARLSITHNLLSKRRLARLVSDGHVHGWDDPRLLTLAGLRRRGVAPEALRAFCREGGISRNAAEAHLHKLEHHIRAVADVTAPRAMAVLRPLRLVLTNLAADHREEVAAKVFPGRSEDTYAAPLTRVVYIEQDDFREEDSRGYFGLAPGKSVMLKYAGTTRCTGCRKEGGRVVEVQAEYARLQEGVKAPKGVLHWVAEPEPDAAPPALEARLYSTLFRSQSPAELGDEWLADLNPESLTTVAGAMAGPALAGAKPGDCFQLERLGYFCVDPDSAPGRLVLNRTCMLKDSFATERKAPAKGRCWSVS</sequence>
<evidence type="ECO:0000256" key="4">
    <source>
        <dbReference type="ARBA" id="ARBA00022741"/>
    </source>
</evidence>
<dbReference type="Gene3D" id="2.40.240.10">
    <property type="entry name" value="Ribosomal Protein L25, Chain P"/>
    <property type="match status" value="2"/>
</dbReference>
<keyword evidence="4 10" id="KW-0547">Nucleotide-binding</keyword>
<keyword evidence="7 10" id="KW-0030">Aminoacyl-tRNA synthetase</keyword>
<dbReference type="Pfam" id="PF00749">
    <property type="entry name" value="tRNA-synt_1c"/>
    <property type="match status" value="1"/>
</dbReference>
<dbReference type="NCBIfam" id="TIGR00440">
    <property type="entry name" value="glnS"/>
    <property type="match status" value="1"/>
</dbReference>
<organism evidence="16 17">
    <name type="scientific">Elliptochloris bilobata</name>
    <dbReference type="NCBI Taxonomy" id="381761"/>
    <lineage>
        <taxon>Eukaryota</taxon>
        <taxon>Viridiplantae</taxon>
        <taxon>Chlorophyta</taxon>
        <taxon>core chlorophytes</taxon>
        <taxon>Trebouxiophyceae</taxon>
        <taxon>Trebouxiophyceae incertae sedis</taxon>
        <taxon>Elliptochloris clade</taxon>
        <taxon>Elliptochloris</taxon>
    </lineage>
</organism>
<name>A0AAW1RHV5_9CHLO</name>
<dbReference type="AlphaFoldDB" id="A0AAW1RHV5"/>
<dbReference type="GO" id="GO:0006425">
    <property type="term" value="P:glutaminyl-tRNA aminoacylation"/>
    <property type="evidence" value="ECO:0007669"/>
    <property type="project" value="InterPro"/>
</dbReference>
<feature type="domain" description="tRNA synthetases class I (E and Q) anti-codon binding" evidence="15">
    <location>
        <begin position="692"/>
        <end position="770"/>
    </location>
</feature>
<evidence type="ECO:0000256" key="9">
    <source>
        <dbReference type="ARBA" id="ARBA00048270"/>
    </source>
</evidence>
<reference evidence="16 17" key="1">
    <citation type="journal article" date="2024" name="Nat. Commun.">
        <title>Phylogenomics reveals the evolutionary origins of lichenization in chlorophyte algae.</title>
        <authorList>
            <person name="Puginier C."/>
            <person name="Libourel C."/>
            <person name="Otte J."/>
            <person name="Skaloud P."/>
            <person name="Haon M."/>
            <person name="Grisel S."/>
            <person name="Petersen M."/>
            <person name="Berrin J.G."/>
            <person name="Delaux P.M."/>
            <person name="Dal Grande F."/>
            <person name="Keller J."/>
        </authorList>
    </citation>
    <scope>NUCLEOTIDE SEQUENCE [LARGE SCALE GENOMIC DNA]</scope>
    <source>
        <strain evidence="16 17">SAG 245.80</strain>
    </source>
</reference>
<dbReference type="PROSITE" id="PS00178">
    <property type="entry name" value="AA_TRNA_LIGASE_I"/>
    <property type="match status" value="1"/>
</dbReference>
<dbReference type="SUPFAM" id="SSF50715">
    <property type="entry name" value="Ribosomal protein L25-like"/>
    <property type="match status" value="1"/>
</dbReference>
<dbReference type="PANTHER" id="PTHR43097">
    <property type="entry name" value="GLUTAMINE-TRNA LIGASE"/>
    <property type="match status" value="1"/>
</dbReference>
<accession>A0AAW1RHV5</accession>
<dbReference type="SUPFAM" id="SSF52374">
    <property type="entry name" value="Nucleotidylyl transferase"/>
    <property type="match status" value="1"/>
</dbReference>
<evidence type="ECO:0000256" key="3">
    <source>
        <dbReference type="ARBA" id="ARBA00022598"/>
    </source>
</evidence>
<dbReference type="GO" id="GO:0005829">
    <property type="term" value="C:cytosol"/>
    <property type="evidence" value="ECO:0007669"/>
    <property type="project" value="TreeGrafter"/>
</dbReference>
<keyword evidence="3 10" id="KW-0436">Ligase</keyword>
<protein>
    <recommendedName>
        <fullName evidence="2">glutamine--tRNA ligase</fullName>
        <ecNumber evidence="2">6.1.1.18</ecNumber>
    </recommendedName>
    <alternativeName>
        <fullName evidence="8">Glutaminyl-tRNA synthetase</fullName>
    </alternativeName>
</protein>
<gene>
    <name evidence="16" type="ORF">WJX81_005150</name>
</gene>
<dbReference type="Pfam" id="PF03950">
    <property type="entry name" value="tRNA-synt_1c_C"/>
    <property type="match status" value="1"/>
</dbReference>
<dbReference type="EMBL" id="JALJOU010000038">
    <property type="protein sequence ID" value="KAK9832832.1"/>
    <property type="molecule type" value="Genomic_DNA"/>
</dbReference>
<evidence type="ECO:0000256" key="7">
    <source>
        <dbReference type="ARBA" id="ARBA00023146"/>
    </source>
</evidence>
<evidence type="ECO:0000259" key="15">
    <source>
        <dbReference type="Pfam" id="PF20974"/>
    </source>
</evidence>
<evidence type="ECO:0000256" key="10">
    <source>
        <dbReference type="RuleBase" id="RU363037"/>
    </source>
</evidence>
<dbReference type="EC" id="6.1.1.18" evidence="2"/>
<comment type="similarity">
    <text evidence="1 10">Belongs to the class-I aminoacyl-tRNA synthetase family.</text>
</comment>
<keyword evidence="6 10" id="KW-0648">Protein biosynthesis</keyword>
<dbReference type="Pfam" id="PF04558">
    <property type="entry name" value="tRNA_synt_1c_R1"/>
    <property type="match status" value="1"/>
</dbReference>
<keyword evidence="5 10" id="KW-0067">ATP-binding</keyword>
<dbReference type="InterPro" id="IPR011035">
    <property type="entry name" value="Ribosomal_bL25/Gln-tRNA_synth"/>
</dbReference>
<dbReference type="GO" id="GO:0009791">
    <property type="term" value="P:post-embryonic development"/>
    <property type="evidence" value="ECO:0007669"/>
    <property type="project" value="UniProtKB-ARBA"/>
</dbReference>
<dbReference type="InterPro" id="IPR049437">
    <property type="entry name" value="tRNA-synt_1c_C2"/>
</dbReference>
<evidence type="ECO:0000256" key="2">
    <source>
        <dbReference type="ARBA" id="ARBA00012836"/>
    </source>
</evidence>
<evidence type="ECO:0000259" key="12">
    <source>
        <dbReference type="Pfam" id="PF03950"/>
    </source>
</evidence>
<dbReference type="Proteomes" id="UP001445335">
    <property type="component" value="Unassembled WGS sequence"/>
</dbReference>
<dbReference type="InterPro" id="IPR004514">
    <property type="entry name" value="Gln-tRNA-synth"/>
</dbReference>
<keyword evidence="17" id="KW-1185">Reference proteome</keyword>
<evidence type="ECO:0000256" key="5">
    <source>
        <dbReference type="ARBA" id="ARBA00022840"/>
    </source>
</evidence>
<evidence type="ECO:0000313" key="16">
    <source>
        <dbReference type="EMBL" id="KAK9832832.1"/>
    </source>
</evidence>
<dbReference type="InterPro" id="IPR007639">
    <property type="entry name" value="Gln-tRNA-synth_Ib_RNA-bd_N"/>
</dbReference>
<dbReference type="InterPro" id="IPR042558">
    <property type="entry name" value="Gln-tRNA-synth_Ib_RNA-bd_N_1"/>
</dbReference>
<dbReference type="PANTHER" id="PTHR43097:SF4">
    <property type="entry name" value="GLUTAMINE--TRNA LIGASE"/>
    <property type="match status" value="1"/>
</dbReference>
<feature type="domain" description="Glutamyl/glutaminyl-tRNA synthetase class Ib catalytic" evidence="11">
    <location>
        <begin position="276"/>
        <end position="574"/>
    </location>
</feature>
<evidence type="ECO:0000256" key="8">
    <source>
        <dbReference type="ARBA" id="ARBA00030466"/>
    </source>
</evidence>
<evidence type="ECO:0000313" key="17">
    <source>
        <dbReference type="Proteomes" id="UP001445335"/>
    </source>
</evidence>
<evidence type="ECO:0000256" key="1">
    <source>
        <dbReference type="ARBA" id="ARBA00005594"/>
    </source>
</evidence>
<dbReference type="InterPro" id="IPR007638">
    <property type="entry name" value="Gln-tRNA-synth_Ib_RNA-bd_2"/>
</dbReference>